<evidence type="ECO:0008006" key="4">
    <source>
        <dbReference type="Google" id="ProtNLM"/>
    </source>
</evidence>
<dbReference type="EMBL" id="SSMC01000001">
    <property type="protein sequence ID" value="THD69360.1"/>
    <property type="molecule type" value="Genomic_DNA"/>
</dbReference>
<keyword evidence="1" id="KW-0732">Signal</keyword>
<name>A0A4S3M390_9FLAO</name>
<evidence type="ECO:0000313" key="2">
    <source>
        <dbReference type="EMBL" id="THD69360.1"/>
    </source>
</evidence>
<proteinExistence type="predicted"/>
<feature type="signal peptide" evidence="1">
    <location>
        <begin position="1"/>
        <end position="18"/>
    </location>
</feature>
<evidence type="ECO:0000256" key="1">
    <source>
        <dbReference type="SAM" id="SignalP"/>
    </source>
</evidence>
<dbReference type="OrthoDB" id="1437689at2"/>
<keyword evidence="3" id="KW-1185">Reference proteome</keyword>
<comment type="caution">
    <text evidence="2">The sequence shown here is derived from an EMBL/GenBank/DDBJ whole genome shotgun (WGS) entry which is preliminary data.</text>
</comment>
<sequence>MRKTFILCLSLMYFSAFCQSYQFKEGDKYIVKVDALDYAFAMPDTIPSGWITFRMMNKGMDTHMAYIGRKPDSLATQEFIAMVYNPKKHYEGIGYGGPGLHSSGVASETTLYLESGEYFMGCGAITEKGIKHSKLGMVRYFHVSAEKVKSREPKADGNINITKFTLSHDLPLKGGKNTFKIIHDGPDANIHLIKFDEVSYRNAAESYLTNLTDPTPTKMLGGSEQAEKGKVVYVTLNLDPGDYSWMAYFGFPWGKDVPFTIENSGKLEANNETYTVQTAIDLTMTANGFSISEELKPGVHLIKIRPSDLKSHSPVLFRFKEGVTSDVFKDYISNFHSALVNKNKVKIEEIRQSNPWLGKEIRMNNHYSSNLKITFPPGKYALYCMHAFTTHEAHFHKEEPVFFEVK</sequence>
<evidence type="ECO:0000313" key="3">
    <source>
        <dbReference type="Proteomes" id="UP000305939"/>
    </source>
</evidence>
<dbReference type="RefSeq" id="WP_136334850.1">
    <property type="nucleotide sequence ID" value="NZ_QXMP01000001.1"/>
</dbReference>
<protein>
    <recommendedName>
        <fullName evidence="4">DUF4198 domain-containing protein</fullName>
    </recommendedName>
</protein>
<accession>A0A4S3M390</accession>
<gene>
    <name evidence="2" type="ORF">E7Z59_03270</name>
</gene>
<organism evidence="2 3">
    <name type="scientific">Robertkochia marina</name>
    <dbReference type="NCBI Taxonomy" id="1227945"/>
    <lineage>
        <taxon>Bacteria</taxon>
        <taxon>Pseudomonadati</taxon>
        <taxon>Bacteroidota</taxon>
        <taxon>Flavobacteriia</taxon>
        <taxon>Flavobacteriales</taxon>
        <taxon>Flavobacteriaceae</taxon>
        <taxon>Robertkochia</taxon>
    </lineage>
</organism>
<reference evidence="2 3" key="1">
    <citation type="submission" date="2019-04" db="EMBL/GenBank/DDBJ databases">
        <title>Draft genome sequence of Robertkochia marina CC-AMO-30D.</title>
        <authorList>
            <person name="Hameed A."/>
            <person name="Lin S.-Y."/>
            <person name="Shahina M."/>
            <person name="Lai W.-A."/>
            <person name="Young C.-C."/>
        </authorList>
    </citation>
    <scope>NUCLEOTIDE SEQUENCE [LARGE SCALE GENOMIC DNA]</scope>
    <source>
        <strain evidence="2 3">CC-AMO-30D</strain>
    </source>
</reference>
<feature type="chain" id="PRO_5020477370" description="DUF4198 domain-containing protein" evidence="1">
    <location>
        <begin position="19"/>
        <end position="406"/>
    </location>
</feature>
<dbReference type="Proteomes" id="UP000305939">
    <property type="component" value="Unassembled WGS sequence"/>
</dbReference>
<dbReference type="AlphaFoldDB" id="A0A4S3M390"/>